<reference evidence="3" key="1">
    <citation type="journal article" date="2019" name="Int. J. Syst. Evol. Microbiol.">
        <title>The Global Catalogue of Microorganisms (GCM) 10K type strain sequencing project: providing services to taxonomists for standard genome sequencing and annotation.</title>
        <authorList>
            <consortium name="The Broad Institute Genomics Platform"/>
            <consortium name="The Broad Institute Genome Sequencing Center for Infectious Disease"/>
            <person name="Wu L."/>
            <person name="Ma J."/>
        </authorList>
    </citation>
    <scope>NUCLEOTIDE SEQUENCE [LARGE SCALE GENOMIC DNA]</scope>
    <source>
        <strain evidence="3">JCM 9373</strain>
    </source>
</reference>
<feature type="domain" description="AAA+ ATPase" evidence="1">
    <location>
        <begin position="247"/>
        <end position="405"/>
    </location>
</feature>
<dbReference type="Gene3D" id="3.90.1070.10">
    <property type="match status" value="1"/>
</dbReference>
<evidence type="ECO:0000313" key="3">
    <source>
        <dbReference type="Proteomes" id="UP001500320"/>
    </source>
</evidence>
<dbReference type="RefSeq" id="WP_344854759.1">
    <property type="nucleotide sequence ID" value="NZ_BAAAUT010000001.1"/>
</dbReference>
<dbReference type="InterPro" id="IPR023214">
    <property type="entry name" value="HAD_sf"/>
</dbReference>
<evidence type="ECO:0000259" key="1">
    <source>
        <dbReference type="SMART" id="SM00382"/>
    </source>
</evidence>
<dbReference type="SMART" id="SM00382">
    <property type="entry name" value="AAA"/>
    <property type="match status" value="1"/>
</dbReference>
<dbReference type="PANTHER" id="PTHR10000">
    <property type="entry name" value="PHOSPHOSERINE PHOSPHATASE"/>
    <property type="match status" value="1"/>
</dbReference>
<dbReference type="Gene3D" id="3.40.50.1000">
    <property type="entry name" value="HAD superfamily/HAD-like"/>
    <property type="match status" value="1"/>
</dbReference>
<dbReference type="PANTHER" id="PTHR10000:SF8">
    <property type="entry name" value="HAD SUPERFAMILY HYDROLASE-LIKE, TYPE 3"/>
    <property type="match status" value="1"/>
</dbReference>
<dbReference type="NCBIfam" id="TIGR01484">
    <property type="entry name" value="HAD-SF-IIB"/>
    <property type="match status" value="1"/>
</dbReference>
<dbReference type="SUPFAM" id="SSF52540">
    <property type="entry name" value="P-loop containing nucleoside triphosphate hydrolases"/>
    <property type="match status" value="1"/>
</dbReference>
<sequence length="572" mass="62371">MRYHALATDYDETLASEGRVSDETVDALERLTRSGRRLILVTGRELDDLHRVFDRLDLFDRVVAENGAVLYRPADRTSVPLAEAPPERFVERLRERGVDPLSVGSVIVATREPHDDTVLHAIRDLGLEMQVVFNKGAVMVLPSGVNKASGLAAALAELGVSARSTVGVGDAENDHAFLVSCECAVAVANALPAVKEHCDLVTGQDRGGGVTELIDRIIEDDLAGTDPQRHHVLLGTGAGGEVRLPPYGLRLLVTGPSHSGKSTVTGALLERVAEAGYQYCLIDPEGDYTDGIKDAIVLGDARRAPTEEEILQVLKDVRQSVVVNLLGVSLDDRPGFFESFLPRLAAVRSRHGHPHWLVVDEAHHMMPQGFGLDSVDLLRDMGALLMVTVHPTAVSEPVLQTLNALAVVGEDPGEALGSFARVTGQALPGEEYPDLPTGELLLWRHGGEPVRLELTPPAEERQRHRRKYAAGDVGEAKSFYFRGPHGALNLRAENLVMFCRMADGVDEETWLHHLRRGDYSTWLAEQVKDEELAAEVARIERDPGDSVDDARRRVRELIEERYTAPAGPAGDS</sequence>
<accession>A0ABP6MHS8</accession>
<dbReference type="Proteomes" id="UP001500320">
    <property type="component" value="Unassembled WGS sequence"/>
</dbReference>
<evidence type="ECO:0000313" key="2">
    <source>
        <dbReference type="EMBL" id="GAA3114349.1"/>
    </source>
</evidence>
<dbReference type="InterPro" id="IPR006379">
    <property type="entry name" value="HAD-SF_hydro_IIB"/>
</dbReference>
<dbReference type="EMBL" id="BAAAUT010000001">
    <property type="protein sequence ID" value="GAA3114349.1"/>
    <property type="molecule type" value="Genomic_DNA"/>
</dbReference>
<dbReference type="InterPro" id="IPR036412">
    <property type="entry name" value="HAD-like_sf"/>
</dbReference>
<dbReference type="SUPFAM" id="SSF56784">
    <property type="entry name" value="HAD-like"/>
    <property type="match status" value="1"/>
</dbReference>
<dbReference type="InterPro" id="IPR027417">
    <property type="entry name" value="P-loop_NTPase"/>
</dbReference>
<dbReference type="GO" id="GO:0016787">
    <property type="term" value="F:hydrolase activity"/>
    <property type="evidence" value="ECO:0007669"/>
    <property type="project" value="UniProtKB-KW"/>
</dbReference>
<gene>
    <name evidence="2" type="ORF">GCM10010466_01820</name>
</gene>
<dbReference type="Gene3D" id="3.40.50.300">
    <property type="entry name" value="P-loop containing nucleotide triphosphate hydrolases"/>
    <property type="match status" value="1"/>
</dbReference>
<name>A0ABP6MHS8_9ACTN</name>
<dbReference type="Pfam" id="PF08282">
    <property type="entry name" value="Hydrolase_3"/>
    <property type="match status" value="2"/>
</dbReference>
<keyword evidence="3" id="KW-1185">Reference proteome</keyword>
<comment type="caution">
    <text evidence="2">The sequence shown here is derived from an EMBL/GenBank/DDBJ whole genome shotgun (WGS) entry which is preliminary data.</text>
</comment>
<keyword evidence="2" id="KW-0378">Hydrolase</keyword>
<proteinExistence type="predicted"/>
<organism evidence="2 3">
    <name type="scientific">Planomonospora alba</name>
    <dbReference type="NCBI Taxonomy" id="161354"/>
    <lineage>
        <taxon>Bacteria</taxon>
        <taxon>Bacillati</taxon>
        <taxon>Actinomycetota</taxon>
        <taxon>Actinomycetes</taxon>
        <taxon>Streptosporangiales</taxon>
        <taxon>Streptosporangiaceae</taxon>
        <taxon>Planomonospora</taxon>
    </lineage>
</organism>
<protein>
    <submittedName>
        <fullName evidence="2">HAD-IIB family hydrolase</fullName>
    </submittedName>
</protein>
<dbReference type="InterPro" id="IPR003593">
    <property type="entry name" value="AAA+_ATPase"/>
</dbReference>